<reference evidence="1 2" key="1">
    <citation type="submission" date="2017-10" db="EMBL/GenBank/DDBJ databases">
        <title>Whole genome sequencing of Pseudoxanthomonas broegbernensis DSM 12573(T).</title>
        <authorList>
            <person name="Kumar S."/>
            <person name="Bansal K."/>
            <person name="Kaur A."/>
            <person name="Patil P."/>
            <person name="Sharma S."/>
            <person name="Patil P.B."/>
        </authorList>
    </citation>
    <scope>NUCLEOTIDE SEQUENCE [LARGE SCALE GENOMIC DNA]</scope>
    <source>
        <strain evidence="1 2">DSM 12573</strain>
    </source>
</reference>
<dbReference type="AlphaFoldDB" id="A0A7V8K7I6"/>
<organism evidence="1 2">
    <name type="scientific">Pseudoxanthomonas broegbernensis</name>
    <dbReference type="NCBI Taxonomy" id="83619"/>
    <lineage>
        <taxon>Bacteria</taxon>
        <taxon>Pseudomonadati</taxon>
        <taxon>Pseudomonadota</taxon>
        <taxon>Gammaproteobacteria</taxon>
        <taxon>Lysobacterales</taxon>
        <taxon>Lysobacteraceae</taxon>
        <taxon>Pseudoxanthomonas</taxon>
    </lineage>
</organism>
<dbReference type="GO" id="GO:0016787">
    <property type="term" value="F:hydrolase activity"/>
    <property type="evidence" value="ECO:0007669"/>
    <property type="project" value="UniProtKB-KW"/>
</dbReference>
<dbReference type="Proteomes" id="UP000462066">
    <property type="component" value="Unassembled WGS sequence"/>
</dbReference>
<dbReference type="PIRSF" id="PIRSF029730">
    <property type="entry name" value="UCP029730"/>
    <property type="match status" value="1"/>
</dbReference>
<accession>A0A7V8K7I6</accession>
<protein>
    <submittedName>
        <fullName evidence="1">N-formylglutamate amidohydrolase</fullName>
    </submittedName>
</protein>
<evidence type="ECO:0000313" key="1">
    <source>
        <dbReference type="EMBL" id="KAF1686545.1"/>
    </source>
</evidence>
<keyword evidence="1" id="KW-0378">Hydrolase</keyword>
<dbReference type="InterPro" id="IPR011227">
    <property type="entry name" value="UCP029730"/>
</dbReference>
<dbReference type="Gene3D" id="3.40.630.40">
    <property type="entry name" value="Zn-dependent exopeptidases"/>
    <property type="match status" value="1"/>
</dbReference>
<gene>
    <name evidence="1" type="ORF">B1992_07760</name>
</gene>
<sequence length="253" mass="26936">MLRPGDPEPFELLHPHGASPWLLVVDHAGQAIPRALGGLGLAPGAIDRHIGWDIGIAGVARRLAPLLDAWTVLQNYSRLVIDCNRPLDSPTSIVGASDGTAVPANAALAPAERAARAQAIFAPYHACIGHALDLRATQARPTLLATLHSFTPSMGGVERPWHCGVLYHRDARLAHALRDALRAEGDLAVGDNQPYAVSDASDYAIPVHGERRALPHVELEIRQDLIADAAGQEAWARRLARLFGAVAPAFLPG</sequence>
<comment type="caution">
    <text evidence="1">The sequence shown here is derived from an EMBL/GenBank/DDBJ whole genome shotgun (WGS) entry which is preliminary data.</text>
</comment>
<name>A0A7V8K7I6_9GAMM</name>
<dbReference type="InterPro" id="IPR007709">
    <property type="entry name" value="N-FG_amidohydro"/>
</dbReference>
<dbReference type="SUPFAM" id="SSF53187">
    <property type="entry name" value="Zn-dependent exopeptidases"/>
    <property type="match status" value="1"/>
</dbReference>
<dbReference type="EMBL" id="MWIP01000006">
    <property type="protein sequence ID" value="KAF1686545.1"/>
    <property type="molecule type" value="Genomic_DNA"/>
</dbReference>
<evidence type="ECO:0000313" key="2">
    <source>
        <dbReference type="Proteomes" id="UP000462066"/>
    </source>
</evidence>
<dbReference type="Pfam" id="PF05013">
    <property type="entry name" value="FGase"/>
    <property type="match status" value="1"/>
</dbReference>
<keyword evidence="2" id="KW-1185">Reference proteome</keyword>
<proteinExistence type="predicted"/>